<feature type="transmembrane region" description="Helical" evidence="1">
    <location>
        <begin position="47"/>
        <end position="68"/>
    </location>
</feature>
<keyword evidence="3" id="KW-1185">Reference proteome</keyword>
<evidence type="ECO:0000313" key="2">
    <source>
        <dbReference type="EMBL" id="MBC2959404.1"/>
    </source>
</evidence>
<evidence type="ECO:0008006" key="4">
    <source>
        <dbReference type="Google" id="ProtNLM"/>
    </source>
</evidence>
<protein>
    <recommendedName>
        <fullName evidence="4">PH domain-containing protein</fullName>
    </recommendedName>
</protein>
<reference evidence="2 3" key="1">
    <citation type="submission" date="2020-08" db="EMBL/GenBank/DDBJ databases">
        <title>novel species in genus Nocardioides.</title>
        <authorList>
            <person name="Zhang G."/>
        </authorList>
    </citation>
    <scope>NUCLEOTIDE SEQUENCE [LARGE SCALE GENOMIC DNA]</scope>
    <source>
        <strain evidence="2 3">SC8A-24</strain>
    </source>
</reference>
<evidence type="ECO:0000256" key="1">
    <source>
        <dbReference type="SAM" id="Phobius"/>
    </source>
</evidence>
<name>A0ABR6U4Q8_9ACTN</name>
<proteinExistence type="predicted"/>
<evidence type="ECO:0000313" key="3">
    <source>
        <dbReference type="Proteomes" id="UP000604001"/>
    </source>
</evidence>
<dbReference type="Proteomes" id="UP000604001">
    <property type="component" value="Unassembled WGS sequence"/>
</dbReference>
<feature type="transmembrane region" description="Helical" evidence="1">
    <location>
        <begin position="21"/>
        <end position="41"/>
    </location>
</feature>
<accession>A0ABR6U4Q8</accession>
<gene>
    <name evidence="2" type="ORF">H7344_03735</name>
</gene>
<keyword evidence="1" id="KW-0472">Membrane</keyword>
<keyword evidence="1" id="KW-1133">Transmembrane helix</keyword>
<keyword evidence="1" id="KW-0812">Transmembrane</keyword>
<sequence length="154" mass="16074">MSDAAPGPADHRFARAVVVRSAGVATVALAVLVLVATVAAATSDLPAGVVVVLAGLGVLAVLALTWWLRTVSVVHLDDEGYRVRGVRGVGTGQARWSEVQEAATASPRGIRCVVLRLVDGRTTTIPVDVLAVGGDELVRELQVRLRRGEGLRPL</sequence>
<dbReference type="RefSeq" id="WP_186344695.1">
    <property type="nucleotide sequence ID" value="NZ_BMMR01000002.1"/>
</dbReference>
<organism evidence="2 3">
    <name type="scientific">Nocardioides deserti</name>
    <dbReference type="NCBI Taxonomy" id="1588644"/>
    <lineage>
        <taxon>Bacteria</taxon>
        <taxon>Bacillati</taxon>
        <taxon>Actinomycetota</taxon>
        <taxon>Actinomycetes</taxon>
        <taxon>Propionibacteriales</taxon>
        <taxon>Nocardioidaceae</taxon>
        <taxon>Nocardioides</taxon>
    </lineage>
</organism>
<dbReference type="EMBL" id="JACMYC010000002">
    <property type="protein sequence ID" value="MBC2959404.1"/>
    <property type="molecule type" value="Genomic_DNA"/>
</dbReference>
<comment type="caution">
    <text evidence="2">The sequence shown here is derived from an EMBL/GenBank/DDBJ whole genome shotgun (WGS) entry which is preliminary data.</text>
</comment>